<feature type="region of interest" description="Disordered" evidence="1">
    <location>
        <begin position="105"/>
        <end position="246"/>
    </location>
</feature>
<feature type="region of interest" description="Disordered" evidence="1">
    <location>
        <begin position="653"/>
        <end position="817"/>
    </location>
</feature>
<evidence type="ECO:0000313" key="2">
    <source>
        <dbReference type="EMBL" id="KAH7367269.1"/>
    </source>
</evidence>
<gene>
    <name evidence="2" type="ORF">B0T11DRAFT_325553</name>
</gene>
<keyword evidence="3" id="KW-1185">Reference proteome</keyword>
<feature type="compositionally biased region" description="Acidic residues" evidence="1">
    <location>
        <begin position="293"/>
        <end position="302"/>
    </location>
</feature>
<feature type="compositionally biased region" description="Acidic residues" evidence="1">
    <location>
        <begin position="471"/>
        <end position="480"/>
    </location>
</feature>
<feature type="compositionally biased region" description="Polar residues" evidence="1">
    <location>
        <begin position="11"/>
        <end position="38"/>
    </location>
</feature>
<feature type="region of interest" description="Disordered" evidence="1">
    <location>
        <begin position="1017"/>
        <end position="1061"/>
    </location>
</feature>
<feature type="compositionally biased region" description="Basic and acidic residues" evidence="1">
    <location>
        <begin position="303"/>
        <end position="317"/>
    </location>
</feature>
<feature type="compositionally biased region" description="Basic and acidic residues" evidence="1">
    <location>
        <begin position="443"/>
        <end position="458"/>
    </location>
</feature>
<protein>
    <submittedName>
        <fullName evidence="2">Uncharacterized protein</fullName>
    </submittedName>
</protein>
<evidence type="ECO:0000256" key="1">
    <source>
        <dbReference type="SAM" id="MobiDB-lite"/>
    </source>
</evidence>
<sequence length="1308" mass="143871">MATPGRVTRSARASSTIDAQSTISSPDPLNTSFDSVAQPSARVTRSAARAFSSTAKSVPARSSSPRKQTFALDVGSTKKPSRLFVTVEAEGSEILEGNNGEDFKDAKRVLFPTPTPKRKRADTTTTSVPLRDEDAPAARTPGRRGRPRRQQTPMKQVPAARKRAKLSADADEAAATTPAVKATPGRKRKAPFVPEETITWASPSPPKRLRETPSPSLDDEAPAGGSPASSGFFNEPAEDTVAQEDFSPIFAHSLGSLRASLREQETQEIGEATSLIIEGALEELRQSRGEVVESTEQDDELLEDVKEPEVTNHHGDEQREEVEQPEQIDLIEEVEQPEEVEQIEKIDHTQQIDQSEHVDQPQSIDQPDQAEPVESVDHTEQIDHTEEVDRTEQIDHAKQTDHAEQINHSEQIDQTEQIEQTEQEDQPQHIDQPDDSPEPAAHFNEHDDSPEPVDHSDEVELPEQIIQPDESTGETDEAEETSAPRSFGLNYADFSSSVATKRRSSPRAPVSPFRDDDGSDYEDSFSEIPQEILDAAAPRGNWPGEARLRGSPTPVLAPPRAPSVDLGTRPSLSPIVRAGRALQSVTSDDASPRSHKNHLGSPFKPAAASTPAQKPGQAPEQQTEDRPQSAASKKSWISDIIEAGVNWFSPTRATSHASADSLSVGQDAGDASPSLPPTRPAPTEASVFKPQSRVAARKARQATVEDEDEEEDIWALEALRDSNFQVRPIPQQQSSKTTAKTETNNRPSFFQSYTGPSRKQSIGSKLGSESKPTSGSKLGSEGKRTFANRSSASKRSMAGSSWKPSTIPMSSDPAAPLESELSEYSLIAGGKQLASAKRSATQQGNEGSAKRRKDMSDFFSSPALLPGAENAQSALERKRLELAPKAAVKSNPQEWSLPTTTFFPTDRPFVKPAVDSPAPAAPALIPALVPQTRETPKPSPQEFDTAERKRAIRQARFAFRRALSETREEHNTSGAQGDLPPFGVDLTRVQFPQAFKFPRDIDTDVIMTREEVSKWAQETSNVESSSPIRHQPNKHASPTKSCLRPSTKPRTPGPRLQWGSDVLSPSGKLLKLAEEQLKQNFITDFKGAMYNERLHAQFGQSKEQFQAILANKENEKEKDFIPLPATPTRDVDMMDVDSFVVPANRNMEAVISISSTKAPSTIIEHNTVVDQNDSVSPASISTVESAETLEAPAPKWGYDDWCYLEDLFQLRKKGPFPFDFPDNFEPRSRHLVGLTMTSHGEKMRVNPWHISIIDGFQANTGRKWSDQEIARRVMSLAIVDLLRKEKREPKKPYRHTRKAAHRTQATST</sequence>
<feature type="compositionally biased region" description="Basic residues" evidence="1">
    <location>
        <begin position="1292"/>
        <end position="1301"/>
    </location>
</feature>
<proteinExistence type="predicted"/>
<feature type="compositionally biased region" description="Polar residues" evidence="1">
    <location>
        <begin position="653"/>
        <end position="664"/>
    </location>
</feature>
<feature type="compositionally biased region" description="Polar residues" evidence="1">
    <location>
        <begin position="722"/>
        <end position="763"/>
    </location>
</feature>
<feature type="region of interest" description="Disordered" evidence="1">
    <location>
        <begin position="1"/>
        <end position="75"/>
    </location>
</feature>
<feature type="region of interest" description="Disordered" evidence="1">
    <location>
        <begin position="927"/>
        <end position="948"/>
    </location>
</feature>
<dbReference type="OrthoDB" id="3946221at2759"/>
<feature type="compositionally biased region" description="Basic and acidic residues" evidence="1">
    <location>
        <begin position="342"/>
        <end position="359"/>
    </location>
</feature>
<organism evidence="2 3">
    <name type="scientific">Plectosphaerella cucumerina</name>
    <dbReference type="NCBI Taxonomy" id="40658"/>
    <lineage>
        <taxon>Eukaryota</taxon>
        <taxon>Fungi</taxon>
        <taxon>Dikarya</taxon>
        <taxon>Ascomycota</taxon>
        <taxon>Pezizomycotina</taxon>
        <taxon>Sordariomycetes</taxon>
        <taxon>Hypocreomycetidae</taxon>
        <taxon>Glomerellales</taxon>
        <taxon>Plectosphaerellaceae</taxon>
        <taxon>Plectosphaerella</taxon>
    </lineage>
</organism>
<name>A0A8K0TPQ8_9PEZI</name>
<evidence type="ECO:0000313" key="3">
    <source>
        <dbReference type="Proteomes" id="UP000813385"/>
    </source>
</evidence>
<feature type="region of interest" description="Disordered" evidence="1">
    <location>
        <begin position="1287"/>
        <end position="1308"/>
    </location>
</feature>
<feature type="compositionally biased region" description="Low complexity" evidence="1">
    <location>
        <begin position="40"/>
        <end position="57"/>
    </location>
</feature>
<comment type="caution">
    <text evidence="2">The sequence shown here is derived from an EMBL/GenBank/DDBJ whole genome shotgun (WGS) entry which is preliminary data.</text>
</comment>
<feature type="compositionally biased region" description="Low complexity" evidence="1">
    <location>
        <begin position="173"/>
        <end position="183"/>
    </location>
</feature>
<accession>A0A8K0TPQ8</accession>
<dbReference type="EMBL" id="JAGPXD010000002">
    <property type="protein sequence ID" value="KAH7367269.1"/>
    <property type="molecule type" value="Genomic_DNA"/>
</dbReference>
<feature type="compositionally biased region" description="Basic and acidic residues" evidence="1">
    <location>
        <begin position="375"/>
        <end position="411"/>
    </location>
</feature>
<feature type="region of interest" description="Disordered" evidence="1">
    <location>
        <begin position="832"/>
        <end position="876"/>
    </location>
</feature>
<dbReference type="Proteomes" id="UP000813385">
    <property type="component" value="Unassembled WGS sequence"/>
</dbReference>
<feature type="compositionally biased region" description="Polar residues" evidence="1">
    <location>
        <begin position="1017"/>
        <end position="1040"/>
    </location>
</feature>
<feature type="compositionally biased region" description="Low complexity" evidence="1">
    <location>
        <begin position="789"/>
        <end position="801"/>
    </location>
</feature>
<feature type="compositionally biased region" description="Acidic residues" evidence="1">
    <location>
        <begin position="704"/>
        <end position="714"/>
    </location>
</feature>
<feature type="region of interest" description="Disordered" evidence="1">
    <location>
        <begin position="286"/>
        <end position="635"/>
    </location>
</feature>
<feature type="compositionally biased region" description="Acidic residues" evidence="1">
    <location>
        <begin position="318"/>
        <end position="341"/>
    </location>
</feature>
<reference evidence="2" key="1">
    <citation type="journal article" date="2021" name="Nat. Commun.">
        <title>Genetic determinants of endophytism in the Arabidopsis root mycobiome.</title>
        <authorList>
            <person name="Mesny F."/>
            <person name="Miyauchi S."/>
            <person name="Thiergart T."/>
            <person name="Pickel B."/>
            <person name="Atanasova L."/>
            <person name="Karlsson M."/>
            <person name="Huettel B."/>
            <person name="Barry K.W."/>
            <person name="Haridas S."/>
            <person name="Chen C."/>
            <person name="Bauer D."/>
            <person name="Andreopoulos W."/>
            <person name="Pangilinan J."/>
            <person name="LaButti K."/>
            <person name="Riley R."/>
            <person name="Lipzen A."/>
            <person name="Clum A."/>
            <person name="Drula E."/>
            <person name="Henrissat B."/>
            <person name="Kohler A."/>
            <person name="Grigoriev I.V."/>
            <person name="Martin F.M."/>
            <person name="Hacquard S."/>
        </authorList>
    </citation>
    <scope>NUCLEOTIDE SEQUENCE</scope>
    <source>
        <strain evidence="2">MPI-CAGE-AT-0016</strain>
    </source>
</reference>